<protein>
    <submittedName>
        <fullName evidence="1">Uncharacterized protein</fullName>
    </submittedName>
</protein>
<dbReference type="EMBL" id="JABEZX010350725">
    <property type="protein sequence ID" value="MBA0576663.1"/>
    <property type="molecule type" value="Genomic_DNA"/>
</dbReference>
<gene>
    <name evidence="1" type="ORF">Golob_028030</name>
</gene>
<comment type="caution">
    <text evidence="1">The sequence shown here is derived from an EMBL/GenBank/DDBJ whole genome shotgun (WGS) entry which is preliminary data.</text>
</comment>
<accession>A0A7J8NIH1</accession>
<name>A0A7J8NIH1_9ROSI</name>
<reference evidence="1 2" key="1">
    <citation type="journal article" date="2019" name="Genome Biol. Evol.">
        <title>Insights into the evolution of the New World diploid cottons (Gossypium, subgenus Houzingenia) based on genome sequencing.</title>
        <authorList>
            <person name="Grover C.E."/>
            <person name="Arick M.A. 2nd"/>
            <person name="Thrash A."/>
            <person name="Conover J.L."/>
            <person name="Sanders W.S."/>
            <person name="Peterson D.G."/>
            <person name="Frelichowski J.E."/>
            <person name="Scheffler J.A."/>
            <person name="Scheffler B.E."/>
            <person name="Wendel J.F."/>
        </authorList>
    </citation>
    <scope>NUCLEOTIDE SEQUENCE [LARGE SCALE GENOMIC DNA]</scope>
    <source>
        <strain evidence="1">157</strain>
        <tissue evidence="1">Leaf</tissue>
    </source>
</reference>
<evidence type="ECO:0000313" key="2">
    <source>
        <dbReference type="Proteomes" id="UP000593572"/>
    </source>
</evidence>
<dbReference type="AlphaFoldDB" id="A0A7J8NIH1"/>
<keyword evidence="2" id="KW-1185">Reference proteome</keyword>
<evidence type="ECO:0000313" key="1">
    <source>
        <dbReference type="EMBL" id="MBA0576663.1"/>
    </source>
</evidence>
<dbReference type="Proteomes" id="UP000593572">
    <property type="component" value="Unassembled WGS sequence"/>
</dbReference>
<proteinExistence type="predicted"/>
<sequence length="49" mass="5831">MTSIIEEYVALLRIDNVQLNKVYVKEPKLMTFKKKLVKLTVMTDTWTEK</sequence>
<organism evidence="1 2">
    <name type="scientific">Gossypium lobatum</name>
    <dbReference type="NCBI Taxonomy" id="34289"/>
    <lineage>
        <taxon>Eukaryota</taxon>
        <taxon>Viridiplantae</taxon>
        <taxon>Streptophyta</taxon>
        <taxon>Embryophyta</taxon>
        <taxon>Tracheophyta</taxon>
        <taxon>Spermatophyta</taxon>
        <taxon>Magnoliopsida</taxon>
        <taxon>eudicotyledons</taxon>
        <taxon>Gunneridae</taxon>
        <taxon>Pentapetalae</taxon>
        <taxon>rosids</taxon>
        <taxon>malvids</taxon>
        <taxon>Malvales</taxon>
        <taxon>Malvaceae</taxon>
        <taxon>Malvoideae</taxon>
        <taxon>Gossypium</taxon>
    </lineage>
</organism>